<evidence type="ECO:0000313" key="2">
    <source>
        <dbReference type="Proteomes" id="UP000680045"/>
    </source>
</evidence>
<protein>
    <recommendedName>
        <fullName evidence="3">ParB/Sulfiredoxin domain-containing protein</fullName>
    </recommendedName>
</protein>
<reference evidence="1" key="1">
    <citation type="submission" date="2021-04" db="EMBL/GenBank/DDBJ databases">
        <title>Whole genome sequencing of Enterococci isolates from hospitalized patients.</title>
        <authorList>
            <person name="Ogoti B.M."/>
            <person name="Onyambu F.G."/>
        </authorList>
    </citation>
    <scope>NUCLEOTIDE SEQUENCE</scope>
    <source>
        <strain evidence="1">242</strain>
    </source>
</reference>
<dbReference type="EMBL" id="JAGTPW010000094">
    <property type="protein sequence ID" value="MBR8646366.1"/>
    <property type="molecule type" value="Genomic_DNA"/>
</dbReference>
<dbReference type="Proteomes" id="UP000680045">
    <property type="component" value="Unassembled WGS sequence"/>
</dbReference>
<proteinExistence type="predicted"/>
<dbReference type="AlphaFoldDB" id="A0A941J970"/>
<gene>
    <name evidence="1" type="ORF">KEH51_29270</name>
</gene>
<evidence type="ECO:0008006" key="3">
    <source>
        <dbReference type="Google" id="ProtNLM"/>
    </source>
</evidence>
<name>A0A941J970_9BACI</name>
<accession>A0A941J970</accession>
<evidence type="ECO:0000313" key="1">
    <source>
        <dbReference type="EMBL" id="MBR8646366.1"/>
    </source>
</evidence>
<comment type="caution">
    <text evidence="1">The sequence shown here is derived from an EMBL/GenBank/DDBJ whole genome shotgun (WGS) entry which is preliminary data.</text>
</comment>
<organism evidence="1 2">
    <name type="scientific">Peribacillus frigoritolerans</name>
    <dbReference type="NCBI Taxonomy" id="450367"/>
    <lineage>
        <taxon>Bacteria</taxon>
        <taxon>Bacillati</taxon>
        <taxon>Bacillota</taxon>
        <taxon>Bacilli</taxon>
        <taxon>Bacillales</taxon>
        <taxon>Bacillaceae</taxon>
        <taxon>Peribacillus</taxon>
    </lineage>
</organism>
<sequence>MNGRGLGSNTITLKEYKEKFYIVDGNHRVLFAKVADIPLVYAEVTVYTPDPKRTNLFRRAKEMGIILDDYVLGSESAAAYFADELDDNSYCKPFKTFENLQEVEVFLLEEQKMLARVQVNESSESKFRRIINWIFSR</sequence>